<dbReference type="EMBL" id="GACK01010689">
    <property type="protein sequence ID" value="JAA54345.1"/>
    <property type="molecule type" value="mRNA"/>
</dbReference>
<evidence type="ECO:0000256" key="3">
    <source>
        <dbReference type="SAM" id="SignalP"/>
    </source>
</evidence>
<keyword evidence="2" id="KW-1015">Disulfide bond</keyword>
<reference evidence="5" key="1">
    <citation type="submission" date="2012-11" db="EMBL/GenBank/DDBJ databases">
        <authorList>
            <person name="Lucero-Rivera Y.E."/>
            <person name="Tovar-Ramirez D."/>
        </authorList>
    </citation>
    <scope>NUCLEOTIDE SEQUENCE</scope>
    <source>
        <tissue evidence="5">Salivary gland</tissue>
    </source>
</reference>
<dbReference type="InterPro" id="IPR051368">
    <property type="entry name" value="SerProtInhib-TIL_Domain"/>
</dbReference>
<organism evidence="5">
    <name type="scientific">Rhipicephalus pulchellus</name>
    <name type="common">Yellow backed tick</name>
    <name type="synonym">Dermacentor pulchellus</name>
    <dbReference type="NCBI Taxonomy" id="72859"/>
    <lineage>
        <taxon>Eukaryota</taxon>
        <taxon>Metazoa</taxon>
        <taxon>Ecdysozoa</taxon>
        <taxon>Arthropoda</taxon>
        <taxon>Chelicerata</taxon>
        <taxon>Arachnida</taxon>
        <taxon>Acari</taxon>
        <taxon>Parasitiformes</taxon>
        <taxon>Ixodida</taxon>
        <taxon>Ixodoidea</taxon>
        <taxon>Ixodidae</taxon>
        <taxon>Rhipicephalinae</taxon>
        <taxon>Rhipicephalus</taxon>
        <taxon>Rhipicephalus</taxon>
    </lineage>
</organism>
<dbReference type="SUPFAM" id="SSF57567">
    <property type="entry name" value="Serine protease inhibitors"/>
    <property type="match status" value="1"/>
</dbReference>
<evidence type="ECO:0000256" key="2">
    <source>
        <dbReference type="ARBA" id="ARBA00023157"/>
    </source>
</evidence>
<accession>L7LRJ5</accession>
<sequence length="88" mass="9488">MQSRYVIFAALLAVLLVSFAEAQRASGGRRCGPGEVFTQCGTACPRVCGRPPPQACTFQCVSGCFCRRGFIRTPRGGCIPESQCRQRG</sequence>
<dbReference type="AlphaFoldDB" id="L7LRJ5"/>
<evidence type="ECO:0000256" key="1">
    <source>
        <dbReference type="ARBA" id="ARBA00022690"/>
    </source>
</evidence>
<keyword evidence="1" id="KW-0646">Protease inhibitor</keyword>
<dbReference type="CDD" id="cd19941">
    <property type="entry name" value="TIL"/>
    <property type="match status" value="1"/>
</dbReference>
<dbReference type="PANTHER" id="PTHR23259:SF70">
    <property type="entry name" value="ACCESSORY GLAND PROTEIN ACP62F-RELATED"/>
    <property type="match status" value="1"/>
</dbReference>
<dbReference type="GO" id="GO:0030414">
    <property type="term" value="F:peptidase inhibitor activity"/>
    <property type="evidence" value="ECO:0007669"/>
    <property type="project" value="UniProtKB-KW"/>
</dbReference>
<dbReference type="Pfam" id="PF01826">
    <property type="entry name" value="TIL"/>
    <property type="match status" value="1"/>
</dbReference>
<evidence type="ECO:0000259" key="4">
    <source>
        <dbReference type="Pfam" id="PF01826"/>
    </source>
</evidence>
<dbReference type="InterPro" id="IPR002919">
    <property type="entry name" value="TIL_dom"/>
</dbReference>
<dbReference type="PANTHER" id="PTHR23259">
    <property type="entry name" value="RIDDLE"/>
    <property type="match status" value="1"/>
</dbReference>
<evidence type="ECO:0000313" key="5">
    <source>
        <dbReference type="EMBL" id="JAA54345.1"/>
    </source>
</evidence>
<protein>
    <submittedName>
        <fullName evidence="5">Putative similar to chymotrypsin-elastase inhibitor ixodidin</fullName>
    </submittedName>
</protein>
<reference evidence="5" key="2">
    <citation type="journal article" date="2015" name="J. Proteomics">
        <title>Sexual differences in the sialomes of the zebra tick, Rhipicephalus pulchellus.</title>
        <authorList>
            <person name="Tan A.W."/>
            <person name="Francischetti I.M."/>
            <person name="Slovak M."/>
            <person name="Kini R.M."/>
            <person name="Ribeiro J.M."/>
        </authorList>
    </citation>
    <scope>NUCLEOTIDE SEQUENCE</scope>
    <source>
        <tissue evidence="5">Salivary gland</tissue>
    </source>
</reference>
<name>L7LRJ5_RHIPC</name>
<proteinExistence type="evidence at transcript level"/>
<dbReference type="InterPro" id="IPR036084">
    <property type="entry name" value="Ser_inhib-like_sf"/>
</dbReference>
<feature type="signal peptide" evidence="3">
    <location>
        <begin position="1"/>
        <end position="22"/>
    </location>
</feature>
<keyword evidence="3" id="KW-0732">Signal</keyword>
<feature type="domain" description="TIL" evidence="4">
    <location>
        <begin position="31"/>
        <end position="84"/>
    </location>
</feature>
<feature type="chain" id="PRO_5003980505" evidence="3">
    <location>
        <begin position="23"/>
        <end position="88"/>
    </location>
</feature>
<dbReference type="Gene3D" id="2.10.25.10">
    <property type="entry name" value="Laminin"/>
    <property type="match status" value="1"/>
</dbReference>